<dbReference type="Proteomes" id="UP000218334">
    <property type="component" value="Unassembled WGS sequence"/>
</dbReference>
<reference evidence="2" key="1">
    <citation type="journal article" date="2017" name="Nat. Ecol. Evol.">
        <title>Genome expansion and lineage-specific genetic innovations in the forest pathogenic fungi Armillaria.</title>
        <authorList>
            <person name="Sipos G."/>
            <person name="Prasanna A.N."/>
            <person name="Walter M.C."/>
            <person name="O'Connor E."/>
            <person name="Balint B."/>
            <person name="Krizsan K."/>
            <person name="Kiss B."/>
            <person name="Hess J."/>
            <person name="Varga T."/>
            <person name="Slot J."/>
            <person name="Riley R."/>
            <person name="Boka B."/>
            <person name="Rigling D."/>
            <person name="Barry K."/>
            <person name="Lee J."/>
            <person name="Mihaltcheva S."/>
            <person name="LaButti K."/>
            <person name="Lipzen A."/>
            <person name="Waldron R."/>
            <person name="Moloney N.M."/>
            <person name="Sperisen C."/>
            <person name="Kredics L."/>
            <person name="Vagvoelgyi C."/>
            <person name="Patrignani A."/>
            <person name="Fitzpatrick D."/>
            <person name="Nagy I."/>
            <person name="Doyle S."/>
            <person name="Anderson J.B."/>
            <person name="Grigoriev I.V."/>
            <person name="Gueldener U."/>
            <person name="Muensterkoetter M."/>
            <person name="Nagy L.G."/>
        </authorList>
    </citation>
    <scope>NUCLEOTIDE SEQUENCE [LARGE SCALE GENOMIC DNA]</scope>
    <source>
        <strain evidence="2">28-4</strain>
    </source>
</reference>
<dbReference type="EMBL" id="KZ293527">
    <property type="protein sequence ID" value="PBK58715.1"/>
    <property type="molecule type" value="Genomic_DNA"/>
</dbReference>
<organism evidence="1 2">
    <name type="scientific">Armillaria solidipes</name>
    <dbReference type="NCBI Taxonomy" id="1076256"/>
    <lineage>
        <taxon>Eukaryota</taxon>
        <taxon>Fungi</taxon>
        <taxon>Dikarya</taxon>
        <taxon>Basidiomycota</taxon>
        <taxon>Agaricomycotina</taxon>
        <taxon>Agaricomycetes</taxon>
        <taxon>Agaricomycetidae</taxon>
        <taxon>Agaricales</taxon>
        <taxon>Marasmiineae</taxon>
        <taxon>Physalacriaceae</taxon>
        <taxon>Armillaria</taxon>
    </lineage>
</organism>
<gene>
    <name evidence="1" type="ORF">ARMSODRAFT_983631</name>
</gene>
<evidence type="ECO:0000313" key="2">
    <source>
        <dbReference type="Proteomes" id="UP000218334"/>
    </source>
</evidence>
<sequence length="279" mass="32238">MIPKPWILEFTVHQARKKKIGALHNSEFGVFRAWYHAPGQWRALGSFRLRAERRVVCRSLLSGRTWHLSESLYYHLRLRFNTFLGMPPSTCTIDELDAQVKLGMDWFLSWEESDEGNGEWTVLSSVYSASIINGQPGLAFLELLRHSYNTPLLHDLVSVLFGTGLFLYTGGARRTWDLAEDCVLLDDLLPFWRFLAWDYSVPILRYVNREQTPSMLPYTLGVLWISVSAAINSPFNLHSPCVNLSDQDRLRLALAVPLAYRLRLLWVITICRWIAMCKF</sequence>
<dbReference type="AlphaFoldDB" id="A0A2H3AIG7"/>
<proteinExistence type="predicted"/>
<evidence type="ECO:0000313" key="1">
    <source>
        <dbReference type="EMBL" id="PBK58715.1"/>
    </source>
</evidence>
<keyword evidence="2" id="KW-1185">Reference proteome</keyword>
<accession>A0A2H3AIG7</accession>
<name>A0A2H3AIG7_9AGAR</name>
<protein>
    <submittedName>
        <fullName evidence="1">Uncharacterized protein</fullName>
    </submittedName>
</protein>